<reference evidence="1 2" key="1">
    <citation type="submission" date="2022-10" db="EMBL/GenBank/DDBJ databases">
        <title>Characterization of Pseudomonas capsici strains from pepper and tomato in Georgia.</title>
        <authorList>
            <person name="Zhao M."/>
            <person name="Dutta B."/>
        </authorList>
    </citation>
    <scope>NUCLEOTIDE SEQUENCE [LARGE SCALE GENOMIC DNA]</scope>
    <source>
        <strain evidence="1 2">Pc20-5</strain>
    </source>
</reference>
<organism evidence="1 2">
    <name type="scientific">Pseudomonas capsici</name>
    <dbReference type="NCBI Taxonomy" id="2810614"/>
    <lineage>
        <taxon>Bacteria</taxon>
        <taxon>Pseudomonadati</taxon>
        <taxon>Pseudomonadota</taxon>
        <taxon>Gammaproteobacteria</taxon>
        <taxon>Pseudomonadales</taxon>
        <taxon>Pseudomonadaceae</taxon>
        <taxon>Pseudomonas</taxon>
    </lineage>
</organism>
<sequence length="113" mass="12865">MLPDFASCRAFLDATWREDQGKADPQPIPTEDGNRQTLIYSKGVVVIDTNHATYEVEQGWQFRTPLLDIRQIRTSYSYERRTYSCNGRHLSGTSISGYALEGYEAMPEGRSPQ</sequence>
<evidence type="ECO:0000313" key="1">
    <source>
        <dbReference type="EMBL" id="MCV4376581.1"/>
    </source>
</evidence>
<dbReference type="RefSeq" id="WP_117181354.1">
    <property type="nucleotide sequence ID" value="NZ_JAFGZD010000006.1"/>
</dbReference>
<proteinExistence type="predicted"/>
<dbReference type="EMBL" id="JAOXML010000004">
    <property type="protein sequence ID" value="MCV4376581.1"/>
    <property type="molecule type" value="Genomic_DNA"/>
</dbReference>
<dbReference type="Proteomes" id="UP001207294">
    <property type="component" value="Unassembled WGS sequence"/>
</dbReference>
<protein>
    <submittedName>
        <fullName evidence="1">Uncharacterized protein</fullName>
    </submittedName>
</protein>
<keyword evidence="2" id="KW-1185">Reference proteome</keyword>
<accession>A0ABT3BV69</accession>
<evidence type="ECO:0000313" key="2">
    <source>
        <dbReference type="Proteomes" id="UP001207294"/>
    </source>
</evidence>
<gene>
    <name evidence="1" type="ORF">OH718_08225</name>
</gene>
<comment type="caution">
    <text evidence="1">The sequence shown here is derived from an EMBL/GenBank/DDBJ whole genome shotgun (WGS) entry which is preliminary data.</text>
</comment>
<dbReference type="GeneID" id="93561282"/>
<name>A0ABT3BV69_9PSED</name>